<dbReference type="InterPro" id="IPR011042">
    <property type="entry name" value="6-blade_b-propeller_TolB-like"/>
</dbReference>
<dbReference type="SUPFAM" id="SSF53474">
    <property type="entry name" value="alpha/beta-Hydrolases"/>
    <property type="match status" value="1"/>
</dbReference>
<dbReference type="GO" id="GO:0006508">
    <property type="term" value="P:proteolysis"/>
    <property type="evidence" value="ECO:0007669"/>
    <property type="project" value="InterPro"/>
</dbReference>
<name>L9XD12_9EURY</name>
<evidence type="ECO:0000256" key="2">
    <source>
        <dbReference type="ARBA" id="ARBA00022825"/>
    </source>
</evidence>
<evidence type="ECO:0000256" key="3">
    <source>
        <dbReference type="SAM" id="MobiDB-lite"/>
    </source>
</evidence>
<dbReference type="Gene3D" id="3.40.50.1820">
    <property type="entry name" value="alpha/beta hydrolase"/>
    <property type="match status" value="1"/>
</dbReference>
<dbReference type="AlphaFoldDB" id="L9XD12"/>
<dbReference type="eggNOG" id="arCOG01646">
    <property type="taxonomic scope" value="Archaea"/>
</dbReference>
<evidence type="ECO:0000313" key="6">
    <source>
        <dbReference type="Proteomes" id="UP000011688"/>
    </source>
</evidence>
<reference evidence="5 6" key="1">
    <citation type="journal article" date="2014" name="PLoS Genet.">
        <title>Phylogenetically driven sequencing of extremely halophilic archaea reveals strategies for static and dynamic osmo-response.</title>
        <authorList>
            <person name="Becker E.A."/>
            <person name="Seitzer P.M."/>
            <person name="Tritt A."/>
            <person name="Larsen D."/>
            <person name="Krusor M."/>
            <person name="Yao A.I."/>
            <person name="Wu D."/>
            <person name="Madern D."/>
            <person name="Eisen J.A."/>
            <person name="Darling A.E."/>
            <person name="Facciotti M.T."/>
        </authorList>
    </citation>
    <scope>NUCLEOTIDE SEQUENCE [LARGE SCALE GENOMIC DNA]</scope>
    <source>
        <strain evidence="5 6">DSM 10524</strain>
    </source>
</reference>
<accession>L9XD12</accession>
<keyword evidence="2" id="KW-0720">Serine protease</keyword>
<dbReference type="STRING" id="1227497.C491_06843"/>
<dbReference type="InterPro" id="IPR029058">
    <property type="entry name" value="AB_hydrolase_fold"/>
</dbReference>
<dbReference type="Proteomes" id="UP000011688">
    <property type="component" value="Unassembled WGS sequence"/>
</dbReference>
<keyword evidence="1" id="KW-0378">Hydrolase</keyword>
<dbReference type="InterPro" id="IPR001375">
    <property type="entry name" value="Peptidase_S9_cat"/>
</dbReference>
<organism evidence="5 6">
    <name type="scientific">Natronococcus amylolyticus DSM 10524</name>
    <dbReference type="NCBI Taxonomy" id="1227497"/>
    <lineage>
        <taxon>Archaea</taxon>
        <taxon>Methanobacteriati</taxon>
        <taxon>Methanobacteriota</taxon>
        <taxon>Stenosarchaea group</taxon>
        <taxon>Halobacteria</taxon>
        <taxon>Halobacteriales</taxon>
        <taxon>Natrialbaceae</taxon>
        <taxon>Natronococcus</taxon>
    </lineage>
</organism>
<dbReference type="PATRIC" id="fig|1227497.3.peg.1409"/>
<keyword evidence="2" id="KW-0645">Protease</keyword>
<dbReference type="EMBL" id="AOIB01000015">
    <property type="protein sequence ID" value="ELY59507.1"/>
    <property type="molecule type" value="Genomic_DNA"/>
</dbReference>
<evidence type="ECO:0000256" key="1">
    <source>
        <dbReference type="ARBA" id="ARBA00022801"/>
    </source>
</evidence>
<dbReference type="PANTHER" id="PTHR42776">
    <property type="entry name" value="SERINE PEPTIDASE S9 FAMILY MEMBER"/>
    <property type="match status" value="1"/>
</dbReference>
<dbReference type="GO" id="GO:0004252">
    <property type="term" value="F:serine-type endopeptidase activity"/>
    <property type="evidence" value="ECO:0007669"/>
    <property type="project" value="TreeGrafter"/>
</dbReference>
<dbReference type="PANTHER" id="PTHR42776:SF4">
    <property type="entry name" value="ACYLAMINO-ACID-RELEASING ENZYME"/>
    <property type="match status" value="1"/>
</dbReference>
<feature type="domain" description="Peptidase S9 prolyl oligopeptidase catalytic" evidence="4">
    <location>
        <begin position="478"/>
        <end position="682"/>
    </location>
</feature>
<feature type="region of interest" description="Disordered" evidence="3">
    <location>
        <begin position="292"/>
        <end position="314"/>
    </location>
</feature>
<evidence type="ECO:0000259" key="4">
    <source>
        <dbReference type="Pfam" id="PF00326"/>
    </source>
</evidence>
<protein>
    <submittedName>
        <fullName evidence="5">Peptidase S9 prolyl oligopeptidase active site domain-containing protein</fullName>
    </submittedName>
</protein>
<gene>
    <name evidence="5" type="ORF">C491_06843</name>
</gene>
<proteinExistence type="predicted"/>
<comment type="caution">
    <text evidence="5">The sequence shown here is derived from an EMBL/GenBank/DDBJ whole genome shotgun (WGS) entry which is preliminary data.</text>
</comment>
<feature type="region of interest" description="Disordered" evidence="3">
    <location>
        <begin position="696"/>
        <end position="722"/>
    </location>
</feature>
<dbReference type="RefSeq" id="WP_005554762.1">
    <property type="nucleotide sequence ID" value="NZ_AOIB01000015.1"/>
</dbReference>
<keyword evidence="6" id="KW-1185">Reference proteome</keyword>
<feature type="compositionally biased region" description="Basic and acidic residues" evidence="3">
    <location>
        <begin position="1"/>
        <end position="11"/>
    </location>
</feature>
<dbReference type="Gene3D" id="2.120.10.30">
    <property type="entry name" value="TolB, C-terminal domain"/>
    <property type="match status" value="2"/>
</dbReference>
<feature type="compositionally biased region" description="Acidic residues" evidence="3">
    <location>
        <begin position="705"/>
        <end position="722"/>
    </location>
</feature>
<dbReference type="Pfam" id="PF00326">
    <property type="entry name" value="Peptidase_S9"/>
    <property type="match status" value="1"/>
</dbReference>
<dbReference type="OrthoDB" id="25019at2157"/>
<dbReference type="Pfam" id="PF07676">
    <property type="entry name" value="PD40"/>
    <property type="match status" value="1"/>
</dbReference>
<dbReference type="SUPFAM" id="SSF82171">
    <property type="entry name" value="DPP6 N-terminal domain-like"/>
    <property type="match status" value="1"/>
</dbReference>
<feature type="region of interest" description="Disordered" evidence="3">
    <location>
        <begin position="1"/>
        <end position="24"/>
    </location>
</feature>
<sequence length="722" mass="79229">MNRIEAADYHDLVQPADPQLSPEGDRVAFVRRTPEDDETTAATIHVVPVGGDEPRQFTAADGVDGQPRWSPDGSRLAFASTRGDGDRQQVWVLPTDGGEARRVTGVVGGIDGLEWSPDGDRLLFTQRVSEADREERRDVAVDPDYEPEAPDPRVIDRMIYRAGTEYMDGRRSHVYVLDVEAALEGAVDAPADGEDDTDAGAAVTRLTDGDVDHVGSTWGDSKTVYYATKAGEVPDDSVTYDLLEHDVGTDEHTEFAQTTGWISGLEATTDGRVAFEYTDEERLTLGQTELRVHDRSSGTETTPTEPLDRTIGHDSGFEWDPEGESLYFTTPDEGSQVLWSVPGDASEEPTRVYGEGVTVESFSVGSDAVAVAQSEWDHPGDLFLTTRGGAETVRLTRVNHEYLSDRAVRQPEEVWFESDGHEIQGWLLTPPEFGGEVQRASEASSEGGSRGSGETYPLVVEIHGGPHSQWTTSGTMWHEFQTLAARGYVVFWSNPRGSTGYGEAHASAIERDWGDVTLTDVLAGVDAACERDYIDEDELYVTGGSFGGFMTAWTVTQTDHFRAAVSQRGVYDLSSFYGSTDAFKLIEGDFGTTPWAEPEFLWEQSPVAHVPNVETPTLVVHSDRDYRTPANTAELFYLGLQKHGVDTRLVRYPREGHELSRSGEPGHVVDRIERIVRWFDGYSVYSEAPLALERESDAGLSSAADDNEGNDGATDETSETDE</sequence>
<dbReference type="InterPro" id="IPR011659">
    <property type="entry name" value="WD40"/>
</dbReference>
<evidence type="ECO:0000313" key="5">
    <source>
        <dbReference type="EMBL" id="ELY59507.1"/>
    </source>
</evidence>